<evidence type="ECO:0000313" key="3">
    <source>
        <dbReference type="Proteomes" id="UP000076234"/>
    </source>
</evidence>
<dbReference type="AlphaFoldDB" id="A0A142VVU1"/>
<feature type="transmembrane region" description="Helical" evidence="1">
    <location>
        <begin position="12"/>
        <end position="30"/>
    </location>
</feature>
<accession>A0A142VVU1</accession>
<dbReference type="KEGG" id="ster:AOA14_04895"/>
<gene>
    <name evidence="2" type="ORF">AOA14_04895</name>
</gene>
<dbReference type="Proteomes" id="UP000076234">
    <property type="component" value="Chromosome"/>
</dbReference>
<dbReference type="RefSeq" id="WP_062900994.1">
    <property type="nucleotide sequence ID" value="NZ_CP013342.1"/>
</dbReference>
<protein>
    <submittedName>
        <fullName evidence="2">Uncharacterized protein</fullName>
    </submittedName>
</protein>
<keyword evidence="1" id="KW-1133">Transmembrane helix</keyword>
<keyword evidence="1" id="KW-0472">Membrane</keyword>
<sequence length="122" mass="13795">MELLLDWIELVVALALVLAVGVAWLARPLFDHIAGQRMQQSNFVVFEAYEVHWQYLKSDMERAGWRSTDIEPAHGEANLYRFQQCSPFAEKLGDLVNKGMPETANRKEGADLLIKVAEHGIA</sequence>
<name>A0A142VVU1_9SPHN</name>
<dbReference type="EMBL" id="CP013342">
    <property type="protein sequence ID" value="AMU93938.1"/>
    <property type="molecule type" value="Genomic_DNA"/>
</dbReference>
<evidence type="ECO:0000313" key="2">
    <source>
        <dbReference type="EMBL" id="AMU93938.1"/>
    </source>
</evidence>
<reference evidence="2 3" key="2">
    <citation type="journal article" date="2016" name="Genome Announc.">
        <title>Complete Genome Sequence of Sphingopyxis terrae Strain 203-1 (NBRC 111660), a Polyethylene Glycol Degrader.</title>
        <authorList>
            <person name="Ohtsubo Y."/>
            <person name="Nonoyama S."/>
            <person name="Nagata Y."/>
            <person name="Numata M."/>
            <person name="Tsuchikane K."/>
            <person name="Hosoyama A."/>
            <person name="Yamazoe A."/>
            <person name="Tsuda M."/>
            <person name="Fujita N."/>
            <person name="Kawai F."/>
        </authorList>
    </citation>
    <scope>NUCLEOTIDE SEQUENCE [LARGE SCALE GENOMIC DNA]</scope>
    <source>
        <strain evidence="2 3">203-1</strain>
    </source>
</reference>
<organism evidence="2 3">
    <name type="scientific">Sphingopyxis terrae subsp. terrae NBRC 15098</name>
    <dbReference type="NCBI Taxonomy" id="1219058"/>
    <lineage>
        <taxon>Bacteria</taxon>
        <taxon>Pseudomonadati</taxon>
        <taxon>Pseudomonadota</taxon>
        <taxon>Alphaproteobacteria</taxon>
        <taxon>Sphingomonadales</taxon>
        <taxon>Sphingomonadaceae</taxon>
        <taxon>Sphingopyxis</taxon>
    </lineage>
</organism>
<reference evidence="3" key="1">
    <citation type="submission" date="2015-11" db="EMBL/GenBank/DDBJ databases">
        <title>Complete genome sequence of a polyethylene glycol-degrading strain Sphingopyxis terrae strain 203-1 (NBRC 15098).</title>
        <authorList>
            <person name="Yoshiyuki O."/>
            <person name="Shouta N."/>
            <person name="Nagata Y."/>
            <person name="Numata M."/>
            <person name="Tsuchikane K."/>
            <person name="Hosoyama A."/>
            <person name="Yamazoe A."/>
            <person name="Tsuda M."/>
            <person name="Fujita N."/>
            <person name="Kawai F."/>
        </authorList>
    </citation>
    <scope>NUCLEOTIDE SEQUENCE [LARGE SCALE GENOMIC DNA]</scope>
    <source>
        <strain evidence="3">203-1</strain>
    </source>
</reference>
<keyword evidence="1" id="KW-0812">Transmembrane</keyword>
<proteinExistence type="predicted"/>
<evidence type="ECO:0000256" key="1">
    <source>
        <dbReference type="SAM" id="Phobius"/>
    </source>
</evidence>